<protein>
    <submittedName>
        <fullName evidence="1">Uncharacterized protein</fullName>
    </submittedName>
</protein>
<keyword evidence="2" id="KW-1185">Reference proteome</keyword>
<dbReference type="AlphaFoldDB" id="A0A098LI24"/>
<accession>A0A098LI24</accession>
<reference evidence="1 2" key="1">
    <citation type="submission" date="2014-09" db="EMBL/GenBank/DDBJ databases">
        <title>Sporocytophaga myxococcoides PG-01 genome sequencing.</title>
        <authorList>
            <person name="Liu L."/>
            <person name="Gao P.J."/>
            <person name="Chen G.J."/>
            <person name="Wang L.S."/>
        </authorList>
    </citation>
    <scope>NUCLEOTIDE SEQUENCE [LARGE SCALE GENOMIC DNA]</scope>
    <source>
        <strain evidence="1 2">PG-01</strain>
    </source>
</reference>
<sequence length="89" mass="9794">MTTRIVSKYDSDTMVNNPANRKTAWTYAWGLVQIKDINPKCESGSMTSVTVKTNIGFILISAATLGIAVPLKFEWTCNPKSIPTEQLGE</sequence>
<organism evidence="1 2">
    <name type="scientific">Sporocytophaga myxococcoides</name>
    <dbReference type="NCBI Taxonomy" id="153721"/>
    <lineage>
        <taxon>Bacteria</taxon>
        <taxon>Pseudomonadati</taxon>
        <taxon>Bacteroidota</taxon>
        <taxon>Cytophagia</taxon>
        <taxon>Cytophagales</taxon>
        <taxon>Cytophagaceae</taxon>
        <taxon>Sporocytophaga</taxon>
    </lineage>
</organism>
<dbReference type="eggNOG" id="ENOG5033EMJ">
    <property type="taxonomic scope" value="Bacteria"/>
</dbReference>
<gene>
    <name evidence="1" type="ORF">MYP_3321</name>
</gene>
<evidence type="ECO:0000313" key="2">
    <source>
        <dbReference type="Proteomes" id="UP000030185"/>
    </source>
</evidence>
<comment type="caution">
    <text evidence="1">The sequence shown here is derived from an EMBL/GenBank/DDBJ whole genome shotgun (WGS) entry which is preliminary data.</text>
</comment>
<dbReference type="EMBL" id="BBLT01000006">
    <property type="protein sequence ID" value="GAL86092.1"/>
    <property type="molecule type" value="Genomic_DNA"/>
</dbReference>
<evidence type="ECO:0000313" key="1">
    <source>
        <dbReference type="EMBL" id="GAL86092.1"/>
    </source>
</evidence>
<dbReference type="Proteomes" id="UP000030185">
    <property type="component" value="Unassembled WGS sequence"/>
</dbReference>
<proteinExistence type="predicted"/>
<name>A0A098LI24_9BACT</name>